<organism evidence="5 6">
    <name type="scientific">Acropora cervicornis</name>
    <name type="common">Staghorn coral</name>
    <dbReference type="NCBI Taxonomy" id="6130"/>
    <lineage>
        <taxon>Eukaryota</taxon>
        <taxon>Metazoa</taxon>
        <taxon>Cnidaria</taxon>
        <taxon>Anthozoa</taxon>
        <taxon>Hexacorallia</taxon>
        <taxon>Scleractinia</taxon>
        <taxon>Astrocoeniina</taxon>
        <taxon>Acroporidae</taxon>
        <taxon>Acropora</taxon>
    </lineage>
</organism>
<feature type="compositionally biased region" description="Basic and acidic residues" evidence="3">
    <location>
        <begin position="121"/>
        <end position="137"/>
    </location>
</feature>
<dbReference type="PANTHER" id="PTHR14491:SF8">
    <property type="entry name" value="ANKYRIN REPEAT DOMAIN-CONTAINING PROTEIN SOWAHD"/>
    <property type="match status" value="1"/>
</dbReference>
<sequence length="211" mass="23280">MSANEALTHDSVRDYLIRNNGKVKNIDLVQHFKPQLNDPVNKSKARGDFKEIVNTVATVQTIDEAPAVLRKPPRPTKQRDRPVSGPPTFRTAKLEEITGGPALHLRQLSREESPDLSVSNKENDRPAERKESNHERSGSIINGSADSGVDTDFRGSIGSISESNVQMLRKQFLNSGRLSSSAGQSTDRLSYSNDDLDRVEEDIEGKGILTC</sequence>
<evidence type="ECO:0000256" key="2">
    <source>
        <dbReference type="ARBA" id="ARBA00023043"/>
    </source>
</evidence>
<evidence type="ECO:0000313" key="5">
    <source>
        <dbReference type="EMBL" id="KAK2559777.1"/>
    </source>
</evidence>
<evidence type="ECO:0000256" key="3">
    <source>
        <dbReference type="SAM" id="MobiDB-lite"/>
    </source>
</evidence>
<dbReference type="AlphaFoldDB" id="A0AAD9QEG3"/>
<dbReference type="Proteomes" id="UP001249851">
    <property type="component" value="Unassembled WGS sequence"/>
</dbReference>
<dbReference type="Pfam" id="PF25877">
    <property type="entry name" value="WHD_SOWAH"/>
    <property type="match status" value="1"/>
</dbReference>
<keyword evidence="6" id="KW-1185">Reference proteome</keyword>
<dbReference type="PANTHER" id="PTHR14491">
    <property type="entry name" value="SOSONDOWAH, ISOFORM G"/>
    <property type="match status" value="1"/>
</dbReference>
<comment type="caution">
    <text evidence="5">The sequence shown here is derived from an EMBL/GenBank/DDBJ whole genome shotgun (WGS) entry which is preliminary data.</text>
</comment>
<keyword evidence="2" id="KW-0040">ANK repeat</keyword>
<proteinExistence type="predicted"/>
<feature type="region of interest" description="Disordered" evidence="3">
    <location>
        <begin position="64"/>
        <end position="155"/>
    </location>
</feature>
<dbReference type="InterPro" id="IPR058889">
    <property type="entry name" value="WHD_SOWAHA-C"/>
</dbReference>
<reference evidence="5" key="2">
    <citation type="journal article" date="2023" name="Science">
        <title>Genomic signatures of disease resistance in endangered staghorn corals.</title>
        <authorList>
            <person name="Vollmer S.V."/>
            <person name="Selwyn J.D."/>
            <person name="Despard B.A."/>
            <person name="Roesel C.L."/>
        </authorList>
    </citation>
    <scope>NUCLEOTIDE SEQUENCE</scope>
    <source>
        <strain evidence="5">K2</strain>
    </source>
</reference>
<gene>
    <name evidence="5" type="ORF">P5673_017873</name>
</gene>
<evidence type="ECO:0000313" key="6">
    <source>
        <dbReference type="Proteomes" id="UP001249851"/>
    </source>
</evidence>
<feature type="domain" description="SOWAHA-C winged helix-turn-helix" evidence="4">
    <location>
        <begin position="7"/>
        <end position="75"/>
    </location>
</feature>
<protein>
    <recommendedName>
        <fullName evidence="4">SOWAHA-C winged helix-turn-helix domain-containing protein</fullName>
    </recommendedName>
</protein>
<reference evidence="5" key="1">
    <citation type="journal article" date="2023" name="G3 (Bethesda)">
        <title>Whole genome assembly and annotation of the endangered Caribbean coral Acropora cervicornis.</title>
        <authorList>
            <person name="Selwyn J.D."/>
            <person name="Vollmer S.V."/>
        </authorList>
    </citation>
    <scope>NUCLEOTIDE SEQUENCE</scope>
    <source>
        <strain evidence="5">K2</strain>
    </source>
</reference>
<evidence type="ECO:0000259" key="4">
    <source>
        <dbReference type="Pfam" id="PF25877"/>
    </source>
</evidence>
<evidence type="ECO:0000256" key="1">
    <source>
        <dbReference type="ARBA" id="ARBA00022737"/>
    </source>
</evidence>
<name>A0AAD9QEG3_ACRCE</name>
<keyword evidence="1" id="KW-0677">Repeat</keyword>
<dbReference type="EMBL" id="JARQWQ010000039">
    <property type="protein sequence ID" value="KAK2559777.1"/>
    <property type="molecule type" value="Genomic_DNA"/>
</dbReference>
<accession>A0AAD9QEG3</accession>